<organism evidence="1">
    <name type="scientific">marine sediment metagenome</name>
    <dbReference type="NCBI Taxonomy" id="412755"/>
    <lineage>
        <taxon>unclassified sequences</taxon>
        <taxon>metagenomes</taxon>
        <taxon>ecological metagenomes</taxon>
    </lineage>
</organism>
<dbReference type="InterPro" id="IPR036388">
    <property type="entry name" value="WH-like_DNA-bd_sf"/>
</dbReference>
<dbReference type="InterPro" id="IPR036390">
    <property type="entry name" value="WH_DNA-bd_sf"/>
</dbReference>
<comment type="caution">
    <text evidence="1">The sequence shown here is derived from an EMBL/GenBank/DDBJ whole genome shotgun (WGS) entry which is preliminary data.</text>
</comment>
<evidence type="ECO:0008006" key="2">
    <source>
        <dbReference type="Google" id="ProtNLM"/>
    </source>
</evidence>
<sequence>DIRKPTLYYHLRELESVKIIESTLKKKKGAPEKVWKLNIEKLSINLK</sequence>
<accession>X1BXK5</accession>
<dbReference type="SUPFAM" id="SSF46785">
    <property type="entry name" value="Winged helix' DNA-binding domain"/>
    <property type="match status" value="1"/>
</dbReference>
<dbReference type="Gene3D" id="1.10.10.10">
    <property type="entry name" value="Winged helix-like DNA-binding domain superfamily/Winged helix DNA-binding domain"/>
    <property type="match status" value="1"/>
</dbReference>
<gene>
    <name evidence="1" type="ORF">S01H4_51569</name>
</gene>
<proteinExistence type="predicted"/>
<feature type="non-terminal residue" evidence="1">
    <location>
        <position position="1"/>
    </location>
</feature>
<reference evidence="1" key="1">
    <citation type="journal article" date="2014" name="Front. Microbiol.">
        <title>High frequency of phylogenetically diverse reductive dehalogenase-homologous genes in deep subseafloor sedimentary metagenomes.</title>
        <authorList>
            <person name="Kawai M."/>
            <person name="Futagami T."/>
            <person name="Toyoda A."/>
            <person name="Takaki Y."/>
            <person name="Nishi S."/>
            <person name="Hori S."/>
            <person name="Arai W."/>
            <person name="Tsubouchi T."/>
            <person name="Morono Y."/>
            <person name="Uchiyama I."/>
            <person name="Ito T."/>
            <person name="Fujiyama A."/>
            <person name="Inagaki F."/>
            <person name="Takami H."/>
        </authorList>
    </citation>
    <scope>NUCLEOTIDE SEQUENCE</scope>
    <source>
        <strain evidence="1">Expedition CK06-06</strain>
    </source>
</reference>
<dbReference type="EMBL" id="BART01029378">
    <property type="protein sequence ID" value="GAH00516.1"/>
    <property type="molecule type" value="Genomic_DNA"/>
</dbReference>
<protein>
    <recommendedName>
        <fullName evidence="2">HTH arsR-type domain-containing protein</fullName>
    </recommendedName>
</protein>
<dbReference type="AlphaFoldDB" id="X1BXK5"/>
<evidence type="ECO:0000313" key="1">
    <source>
        <dbReference type="EMBL" id="GAH00516.1"/>
    </source>
</evidence>
<name>X1BXK5_9ZZZZ</name>